<dbReference type="PROSITE" id="PS50949">
    <property type="entry name" value="HTH_GNTR"/>
    <property type="match status" value="1"/>
</dbReference>
<dbReference type="EMBL" id="JBIACJ010000004">
    <property type="protein sequence ID" value="MFE8696415.1"/>
    <property type="molecule type" value="Genomic_DNA"/>
</dbReference>
<organism evidence="5 6">
    <name type="scientific">Cytobacillus mangrovibacter</name>
    <dbReference type="NCBI Taxonomy" id="3299024"/>
    <lineage>
        <taxon>Bacteria</taxon>
        <taxon>Bacillati</taxon>
        <taxon>Bacillota</taxon>
        <taxon>Bacilli</taxon>
        <taxon>Bacillales</taxon>
        <taxon>Bacillaceae</taxon>
        <taxon>Cytobacillus</taxon>
    </lineage>
</organism>
<sequence length="240" mass="27812">MNNLPKLSRLTLVDRTVDVLYQRILNGSLKPGDKLLGEVEMGKQLGVARTTVREAYSHLIGLGIVERKENGIFVATEPNSIIDSKLSSFILMNWELKQFYEARRILESELVTLAAERATPEDINRLNDINEYFKENGVIADDYWEYDRMFHLEIAKIADNDILYSMYKLLMEFYKKFESDIYKLNKSGVRTPYITHKNIIEAIANNKPVQAKNLVYEMLSSVEKDLVRQKVNEKLNPDNK</sequence>
<gene>
    <name evidence="5" type="ORF">ACFYKT_08705</name>
</gene>
<comment type="caution">
    <text evidence="5">The sequence shown here is derived from an EMBL/GenBank/DDBJ whole genome shotgun (WGS) entry which is preliminary data.</text>
</comment>
<evidence type="ECO:0000256" key="1">
    <source>
        <dbReference type="ARBA" id="ARBA00023015"/>
    </source>
</evidence>
<keyword evidence="6" id="KW-1185">Reference proteome</keyword>
<dbReference type="InterPro" id="IPR036388">
    <property type="entry name" value="WH-like_DNA-bd_sf"/>
</dbReference>
<evidence type="ECO:0000313" key="6">
    <source>
        <dbReference type="Proteomes" id="UP001601058"/>
    </source>
</evidence>
<accession>A0ABW6JWZ1</accession>
<dbReference type="CDD" id="cd07377">
    <property type="entry name" value="WHTH_GntR"/>
    <property type="match status" value="1"/>
</dbReference>
<dbReference type="SUPFAM" id="SSF48008">
    <property type="entry name" value="GntR ligand-binding domain-like"/>
    <property type="match status" value="1"/>
</dbReference>
<evidence type="ECO:0000256" key="3">
    <source>
        <dbReference type="ARBA" id="ARBA00023163"/>
    </source>
</evidence>
<dbReference type="Gene3D" id="1.10.10.10">
    <property type="entry name" value="Winged helix-like DNA-binding domain superfamily/Winged helix DNA-binding domain"/>
    <property type="match status" value="1"/>
</dbReference>
<evidence type="ECO:0000259" key="4">
    <source>
        <dbReference type="PROSITE" id="PS50949"/>
    </source>
</evidence>
<dbReference type="InterPro" id="IPR000524">
    <property type="entry name" value="Tscrpt_reg_HTH_GntR"/>
</dbReference>
<keyword evidence="1" id="KW-0805">Transcription regulation</keyword>
<dbReference type="Pfam" id="PF07729">
    <property type="entry name" value="FCD"/>
    <property type="match status" value="1"/>
</dbReference>
<dbReference type="PANTHER" id="PTHR43537">
    <property type="entry name" value="TRANSCRIPTIONAL REGULATOR, GNTR FAMILY"/>
    <property type="match status" value="1"/>
</dbReference>
<evidence type="ECO:0000256" key="2">
    <source>
        <dbReference type="ARBA" id="ARBA00023125"/>
    </source>
</evidence>
<proteinExistence type="predicted"/>
<dbReference type="SMART" id="SM00345">
    <property type="entry name" value="HTH_GNTR"/>
    <property type="match status" value="1"/>
</dbReference>
<dbReference type="InterPro" id="IPR011711">
    <property type="entry name" value="GntR_C"/>
</dbReference>
<protein>
    <submittedName>
        <fullName evidence="5">FadR/GntR family transcriptional regulator</fullName>
    </submittedName>
</protein>
<dbReference type="Pfam" id="PF00392">
    <property type="entry name" value="GntR"/>
    <property type="match status" value="1"/>
</dbReference>
<dbReference type="SMART" id="SM00895">
    <property type="entry name" value="FCD"/>
    <property type="match status" value="1"/>
</dbReference>
<dbReference type="InterPro" id="IPR036390">
    <property type="entry name" value="WH_DNA-bd_sf"/>
</dbReference>
<feature type="domain" description="HTH gntR-type" evidence="4">
    <location>
        <begin position="10"/>
        <end position="77"/>
    </location>
</feature>
<dbReference type="Proteomes" id="UP001601058">
    <property type="component" value="Unassembled WGS sequence"/>
</dbReference>
<keyword evidence="3" id="KW-0804">Transcription</keyword>
<dbReference type="Gene3D" id="1.20.120.530">
    <property type="entry name" value="GntR ligand-binding domain-like"/>
    <property type="match status" value="1"/>
</dbReference>
<dbReference type="RefSeq" id="WP_389218359.1">
    <property type="nucleotide sequence ID" value="NZ_JBIACJ010000004.1"/>
</dbReference>
<reference evidence="5 6" key="1">
    <citation type="submission" date="2024-08" db="EMBL/GenBank/DDBJ databases">
        <title>Two novel Cytobacillus novel species.</title>
        <authorList>
            <person name="Liu G."/>
        </authorList>
    </citation>
    <scope>NUCLEOTIDE SEQUENCE [LARGE SCALE GENOMIC DNA]</scope>
    <source>
        <strain evidence="5 6">FJAT-53684</strain>
    </source>
</reference>
<name>A0ABW6JWZ1_9BACI</name>
<evidence type="ECO:0000313" key="5">
    <source>
        <dbReference type="EMBL" id="MFE8696415.1"/>
    </source>
</evidence>
<dbReference type="SUPFAM" id="SSF46785">
    <property type="entry name" value="Winged helix' DNA-binding domain"/>
    <property type="match status" value="1"/>
</dbReference>
<dbReference type="PANTHER" id="PTHR43537:SF5">
    <property type="entry name" value="UXU OPERON TRANSCRIPTIONAL REGULATOR"/>
    <property type="match status" value="1"/>
</dbReference>
<dbReference type="InterPro" id="IPR008920">
    <property type="entry name" value="TF_FadR/GntR_C"/>
</dbReference>
<keyword evidence="2" id="KW-0238">DNA-binding</keyword>